<dbReference type="PROSITE" id="PS51257">
    <property type="entry name" value="PROKAR_LIPOPROTEIN"/>
    <property type="match status" value="1"/>
</dbReference>
<evidence type="ECO:0000256" key="4">
    <source>
        <dbReference type="SAM" id="SignalP"/>
    </source>
</evidence>
<dbReference type="Pfam" id="PF01497">
    <property type="entry name" value="Peripla_BP_2"/>
    <property type="match status" value="1"/>
</dbReference>
<evidence type="ECO:0000313" key="7">
    <source>
        <dbReference type="Proteomes" id="UP000076555"/>
    </source>
</evidence>
<evidence type="ECO:0000259" key="5">
    <source>
        <dbReference type="PROSITE" id="PS50983"/>
    </source>
</evidence>
<protein>
    <submittedName>
        <fullName evidence="6">Iron ABC transporter substrate-binding protein</fullName>
    </submittedName>
</protein>
<feature type="domain" description="Fe/B12 periplasmic-binding" evidence="5">
    <location>
        <begin position="53"/>
        <end position="308"/>
    </location>
</feature>
<proteinExistence type="inferred from homology"/>
<dbReference type="PANTHER" id="PTHR30535:SF34">
    <property type="entry name" value="MOLYBDATE-BINDING PROTEIN MOLA"/>
    <property type="match status" value="1"/>
</dbReference>
<dbReference type="PANTHER" id="PTHR30535">
    <property type="entry name" value="VITAMIN B12-BINDING PROTEIN"/>
    <property type="match status" value="1"/>
</dbReference>
<dbReference type="Proteomes" id="UP000076555">
    <property type="component" value="Unassembled WGS sequence"/>
</dbReference>
<organism evidence="6 7">
    <name type="scientific">Nodularia spumigena CENA596</name>
    <dbReference type="NCBI Taxonomy" id="1819295"/>
    <lineage>
        <taxon>Bacteria</taxon>
        <taxon>Bacillati</taxon>
        <taxon>Cyanobacteriota</taxon>
        <taxon>Cyanophyceae</taxon>
        <taxon>Nostocales</taxon>
        <taxon>Nodulariaceae</taxon>
        <taxon>Nodularia</taxon>
    </lineage>
</organism>
<dbReference type="GO" id="GO:0071281">
    <property type="term" value="P:cellular response to iron ion"/>
    <property type="evidence" value="ECO:0007669"/>
    <property type="project" value="TreeGrafter"/>
</dbReference>
<dbReference type="Gene3D" id="3.40.50.1980">
    <property type="entry name" value="Nitrogenase molybdenum iron protein domain"/>
    <property type="match status" value="2"/>
</dbReference>
<comment type="similarity">
    <text evidence="1">Belongs to the bacterial solute-binding protein 8 family.</text>
</comment>
<dbReference type="RefSeq" id="WP_063872416.1">
    <property type="nucleotide sequence ID" value="NZ_CAWMRI010000102.1"/>
</dbReference>
<evidence type="ECO:0000256" key="3">
    <source>
        <dbReference type="SAM" id="MobiDB-lite"/>
    </source>
</evidence>
<dbReference type="AlphaFoldDB" id="A0A161UW31"/>
<comment type="caution">
    <text evidence="6">The sequence shown here is derived from an EMBL/GenBank/DDBJ whole genome shotgun (WGS) entry which is preliminary data.</text>
</comment>
<dbReference type="InterPro" id="IPR054828">
    <property type="entry name" value="Vit_B12_bind_prot"/>
</dbReference>
<feature type="signal peptide" evidence="4">
    <location>
        <begin position="1"/>
        <end position="20"/>
    </location>
</feature>
<dbReference type="OrthoDB" id="418958at2"/>
<gene>
    <name evidence="6" type="ORF">A2T98_08630</name>
</gene>
<feature type="chain" id="PRO_5007827744" evidence="4">
    <location>
        <begin position="21"/>
        <end position="310"/>
    </location>
</feature>
<evidence type="ECO:0000256" key="2">
    <source>
        <dbReference type="ARBA" id="ARBA00022729"/>
    </source>
</evidence>
<evidence type="ECO:0000313" key="6">
    <source>
        <dbReference type="EMBL" id="KZL50243.1"/>
    </source>
</evidence>
<evidence type="ECO:0000256" key="1">
    <source>
        <dbReference type="ARBA" id="ARBA00008814"/>
    </source>
</evidence>
<keyword evidence="2 4" id="KW-0732">Signal</keyword>
<dbReference type="EMBL" id="LWAJ01000102">
    <property type="protein sequence ID" value="KZL50243.1"/>
    <property type="molecule type" value="Genomic_DNA"/>
</dbReference>
<sequence>MYRKKILLSLALFLSLFLTSCNNSTSQQPQNTPATSIQSTNNNQQQPQVSAQRIVALTSLSADIIYQLDQSKLVGITGSSLLNKDPRFQDLQRVAQGQTPPDLEKIIALKPDLVIGAEGFSDQTLQQLEKLGIATFSTKVNSWNSLKQLTKTLAGFIDADPTPLLNRYETFLPNDIQPTDSTLVLVSRQPILTPNKNSWAGDLLTQFKVKNLAADLQGTSPIRGYITLSAEKILEANPEIIILISPPQGGSQTALLDSFKKESFWQKLPAAKNNQVYVFDYYGLVNAGSIDSIEKATQQLKQALSRQQPG</sequence>
<accession>A0A161UW31</accession>
<dbReference type="NCBIfam" id="NF038402">
    <property type="entry name" value="TroA_like"/>
    <property type="match status" value="1"/>
</dbReference>
<feature type="compositionally biased region" description="Polar residues" evidence="3">
    <location>
        <begin position="25"/>
        <end position="40"/>
    </location>
</feature>
<dbReference type="InterPro" id="IPR002491">
    <property type="entry name" value="ABC_transptr_periplasmic_BD"/>
</dbReference>
<name>A0A161UW31_NODSP</name>
<dbReference type="SUPFAM" id="SSF53807">
    <property type="entry name" value="Helical backbone' metal receptor"/>
    <property type="match status" value="1"/>
</dbReference>
<reference evidence="6 7" key="1">
    <citation type="submission" date="2016-04" db="EMBL/GenBank/DDBJ databases">
        <title>Draft Genome Assembly of the Bloom-forming Cyanobacterium Nodularia spumigena Strain CENA596 in Shrimp Production Ponds.</title>
        <authorList>
            <person name="Popin R.V."/>
            <person name="Rigonato J."/>
            <person name="Abreu V.A."/>
            <person name="Andreote A.P."/>
            <person name="Silveira S.B."/>
            <person name="Odebrecht C."/>
            <person name="Fiore M.F."/>
        </authorList>
    </citation>
    <scope>NUCLEOTIDE SEQUENCE [LARGE SCALE GENOMIC DNA]</scope>
    <source>
        <strain evidence="6 7">CENA596</strain>
    </source>
</reference>
<feature type="region of interest" description="Disordered" evidence="3">
    <location>
        <begin position="25"/>
        <end position="45"/>
    </location>
</feature>
<dbReference type="InterPro" id="IPR050902">
    <property type="entry name" value="ABC_Transporter_SBP"/>
</dbReference>
<dbReference type="PROSITE" id="PS50983">
    <property type="entry name" value="FE_B12_PBP"/>
    <property type="match status" value="1"/>
</dbReference>